<feature type="transmembrane region" description="Helical" evidence="1">
    <location>
        <begin position="69"/>
        <end position="90"/>
    </location>
</feature>
<dbReference type="Proteomes" id="UP000183053">
    <property type="component" value="Unassembled WGS sequence"/>
</dbReference>
<keyword evidence="1" id="KW-1133">Transmembrane helix</keyword>
<name>A0A1H1BY29_9ACTN</name>
<feature type="transmembrane region" description="Helical" evidence="1">
    <location>
        <begin position="126"/>
        <end position="145"/>
    </location>
</feature>
<proteinExistence type="predicted"/>
<feature type="transmembrane region" description="Helical" evidence="1">
    <location>
        <begin position="151"/>
        <end position="172"/>
    </location>
</feature>
<keyword evidence="3" id="KW-1185">Reference proteome</keyword>
<dbReference type="RefSeq" id="WP_068567034.1">
    <property type="nucleotide sequence ID" value="NZ_FNLF01000002.1"/>
</dbReference>
<dbReference type="EMBL" id="FNLF01000002">
    <property type="protein sequence ID" value="SDQ56832.1"/>
    <property type="molecule type" value="Genomic_DNA"/>
</dbReference>
<organism evidence="2 3">
    <name type="scientific">Tsukamurella pulmonis</name>
    <dbReference type="NCBI Taxonomy" id="47312"/>
    <lineage>
        <taxon>Bacteria</taxon>
        <taxon>Bacillati</taxon>
        <taxon>Actinomycetota</taxon>
        <taxon>Actinomycetes</taxon>
        <taxon>Mycobacteriales</taxon>
        <taxon>Tsukamurellaceae</taxon>
        <taxon>Tsukamurella</taxon>
    </lineage>
</organism>
<dbReference type="AlphaFoldDB" id="A0A1H1BY29"/>
<keyword evidence="1" id="KW-0472">Membrane</keyword>
<sequence length="181" mass="17942">MPVGEARNLAVFMGAMTTLWSVVGLGSYPVASAVGCVVGVAIGVVAIVAARGAPAAAGPERRDGRSRSVFLLAVALEVVAAVAAALILGATGQPGYILPALALIVALHFFVFLLQERSALHLATGIVGTAASATAIVLMAAVAVGQNAGHAIAAAALATCTAAYGLAFLRLLRSARETTPA</sequence>
<evidence type="ECO:0000313" key="3">
    <source>
        <dbReference type="Proteomes" id="UP000183053"/>
    </source>
</evidence>
<protein>
    <submittedName>
        <fullName evidence="2">Uncharacterized protein</fullName>
    </submittedName>
</protein>
<gene>
    <name evidence="2" type="ORF">SAMN04489765_0918</name>
</gene>
<accession>A0A1H1BY29</accession>
<evidence type="ECO:0000256" key="1">
    <source>
        <dbReference type="SAM" id="Phobius"/>
    </source>
</evidence>
<dbReference type="OrthoDB" id="10008511at2"/>
<keyword evidence="1" id="KW-0812">Transmembrane</keyword>
<feature type="transmembrane region" description="Helical" evidence="1">
    <location>
        <begin position="96"/>
        <end position="114"/>
    </location>
</feature>
<dbReference type="STRING" id="47312.SAMN04489765_0918"/>
<feature type="transmembrane region" description="Helical" evidence="1">
    <location>
        <begin position="28"/>
        <end position="49"/>
    </location>
</feature>
<evidence type="ECO:0000313" key="2">
    <source>
        <dbReference type="EMBL" id="SDQ56832.1"/>
    </source>
</evidence>
<reference evidence="3" key="1">
    <citation type="submission" date="2016-10" db="EMBL/GenBank/DDBJ databases">
        <authorList>
            <person name="Varghese N."/>
            <person name="Submissions S."/>
        </authorList>
    </citation>
    <scope>NUCLEOTIDE SEQUENCE [LARGE SCALE GENOMIC DNA]</scope>
    <source>
        <strain evidence="3">DSM 44142</strain>
    </source>
</reference>